<evidence type="ECO:0000313" key="4">
    <source>
        <dbReference type="EMBL" id="CAG8697934.1"/>
    </source>
</evidence>
<feature type="chain" id="PRO_5040498614" evidence="2">
    <location>
        <begin position="20"/>
        <end position="309"/>
    </location>
</feature>
<dbReference type="InterPro" id="IPR007527">
    <property type="entry name" value="Znf_SWIM"/>
</dbReference>
<dbReference type="AlphaFoldDB" id="A0A9N9HNI9"/>
<keyword evidence="1" id="KW-0863">Zinc-finger</keyword>
<dbReference type="Proteomes" id="UP000789375">
    <property type="component" value="Unassembled WGS sequence"/>
</dbReference>
<evidence type="ECO:0000256" key="1">
    <source>
        <dbReference type="PROSITE-ProRule" id="PRU00325"/>
    </source>
</evidence>
<feature type="domain" description="SWIM-type" evidence="3">
    <location>
        <begin position="199"/>
        <end position="233"/>
    </location>
</feature>
<organism evidence="4 5">
    <name type="scientific">Funneliformis mosseae</name>
    <name type="common">Endomycorrhizal fungus</name>
    <name type="synonym">Glomus mosseae</name>
    <dbReference type="NCBI Taxonomy" id="27381"/>
    <lineage>
        <taxon>Eukaryota</taxon>
        <taxon>Fungi</taxon>
        <taxon>Fungi incertae sedis</taxon>
        <taxon>Mucoromycota</taxon>
        <taxon>Glomeromycotina</taxon>
        <taxon>Glomeromycetes</taxon>
        <taxon>Glomerales</taxon>
        <taxon>Glomeraceae</taxon>
        <taxon>Funneliformis</taxon>
    </lineage>
</organism>
<name>A0A9N9HNI9_FUNMO</name>
<gene>
    <name evidence="4" type="ORF">FMOSSE_LOCUS13675</name>
</gene>
<keyword evidence="1" id="KW-0479">Metal-binding</keyword>
<comment type="caution">
    <text evidence="4">The sequence shown here is derived from an EMBL/GenBank/DDBJ whole genome shotgun (WGS) entry which is preliminary data.</text>
</comment>
<protein>
    <submittedName>
        <fullName evidence="4">6021_t:CDS:1</fullName>
    </submittedName>
</protein>
<dbReference type="PANTHER" id="PTHR47718">
    <property type="entry name" value="OS01G0519700 PROTEIN"/>
    <property type="match status" value="1"/>
</dbReference>
<keyword evidence="5" id="KW-1185">Reference proteome</keyword>
<sequence>MSLSKATGGLILSLLYTDADLTMIAAINSIWPTIKHHFCLFHFRKNLEKHFLNKYHGEKWNKFFAAFCYTRNNRVESIFEERWAALLQEYPDATSYLQRYLYPYKEAWILYFTHCAFNAEIQKFEHTIERLLAKESKFIKLNETIGKLPVTVKSPRGMFSEDMFDACVIELAQLIIDLDLTRIRELWRISSINKKSKHFIVLYDNAMHLCTCLILINHGLVCRHFFATMLVSSIAKFHIRLLPQHWYTNISVIEADSTLSNVLAISLLSNNGFSIVKHAVELDFSYLESIRRCHVFIKKIYQEMTRKQQ</sequence>
<keyword evidence="1" id="KW-0862">Zinc</keyword>
<dbReference type="GO" id="GO:0008270">
    <property type="term" value="F:zinc ion binding"/>
    <property type="evidence" value="ECO:0007669"/>
    <property type="project" value="UniProtKB-KW"/>
</dbReference>
<keyword evidence="2" id="KW-0732">Signal</keyword>
<feature type="signal peptide" evidence="2">
    <location>
        <begin position="1"/>
        <end position="19"/>
    </location>
</feature>
<accession>A0A9N9HNI9</accession>
<evidence type="ECO:0000313" key="5">
    <source>
        <dbReference type="Proteomes" id="UP000789375"/>
    </source>
</evidence>
<proteinExistence type="predicted"/>
<reference evidence="4" key="1">
    <citation type="submission" date="2021-06" db="EMBL/GenBank/DDBJ databases">
        <authorList>
            <person name="Kallberg Y."/>
            <person name="Tangrot J."/>
            <person name="Rosling A."/>
        </authorList>
    </citation>
    <scope>NUCLEOTIDE SEQUENCE</scope>
    <source>
        <strain evidence="4">87-6 pot B 2015</strain>
    </source>
</reference>
<dbReference type="PROSITE" id="PS50966">
    <property type="entry name" value="ZF_SWIM"/>
    <property type="match status" value="1"/>
</dbReference>
<dbReference type="PANTHER" id="PTHR47718:SF7">
    <property type="entry name" value="PROTEIN FAR1-RELATED SEQUENCE"/>
    <property type="match status" value="1"/>
</dbReference>
<evidence type="ECO:0000259" key="3">
    <source>
        <dbReference type="PROSITE" id="PS50966"/>
    </source>
</evidence>
<evidence type="ECO:0000256" key="2">
    <source>
        <dbReference type="SAM" id="SignalP"/>
    </source>
</evidence>
<dbReference type="EMBL" id="CAJVPP010008578">
    <property type="protein sequence ID" value="CAG8697934.1"/>
    <property type="molecule type" value="Genomic_DNA"/>
</dbReference>